<feature type="transmembrane region" description="Helical" evidence="1">
    <location>
        <begin position="234"/>
        <end position="254"/>
    </location>
</feature>
<feature type="transmembrane region" description="Helical" evidence="1">
    <location>
        <begin position="98"/>
        <end position="129"/>
    </location>
</feature>
<dbReference type="Proteomes" id="UP000186309">
    <property type="component" value="Chromosome"/>
</dbReference>
<evidence type="ECO:0000313" key="3">
    <source>
        <dbReference type="Proteomes" id="UP000186309"/>
    </source>
</evidence>
<feature type="transmembrane region" description="Helical" evidence="1">
    <location>
        <begin position="141"/>
        <end position="159"/>
    </location>
</feature>
<proteinExistence type="predicted"/>
<feature type="transmembrane region" description="Helical" evidence="1">
    <location>
        <begin position="206"/>
        <end position="228"/>
    </location>
</feature>
<gene>
    <name evidence="2" type="ORF">BSF38_04003</name>
</gene>
<keyword evidence="3" id="KW-1185">Reference proteome</keyword>
<keyword evidence="1" id="KW-1133">Transmembrane helix</keyword>
<organism evidence="2 3">
    <name type="scientific">Paludisphaera borealis</name>
    <dbReference type="NCBI Taxonomy" id="1387353"/>
    <lineage>
        <taxon>Bacteria</taxon>
        <taxon>Pseudomonadati</taxon>
        <taxon>Planctomycetota</taxon>
        <taxon>Planctomycetia</taxon>
        <taxon>Isosphaerales</taxon>
        <taxon>Isosphaeraceae</taxon>
        <taxon>Paludisphaera</taxon>
    </lineage>
</organism>
<feature type="transmembrane region" description="Helical" evidence="1">
    <location>
        <begin position="313"/>
        <end position="334"/>
    </location>
</feature>
<dbReference type="STRING" id="1387353.BSF38_04003"/>
<dbReference type="AlphaFoldDB" id="A0A1U7CU38"/>
<keyword evidence="1" id="KW-0472">Membrane</keyword>
<feature type="transmembrane region" description="Helical" evidence="1">
    <location>
        <begin position="56"/>
        <end position="77"/>
    </location>
</feature>
<sequence length="396" mass="43914">MHEALLLEEPPVVIEAALPPADAPPRRFRRVRGLLWRSIRGLGSAIGWVFGMVSLILGLSILAALPILQFLSMGYLLESSARVARSGRLRDGVIGVRLAGRVGGTAVGVVASLIPLWLAGLYAGSAAIIDPGGSVERTWRIIRAVVWALTCLHLLAAFARGGRIRHFLWPFGNPLWVYRRLREGGLYAASRDGFWSFVGRLRLPHYFRLGLIGFLGTLAWLVLPSALLASTSRFPLLGIVGAISLAFVAPRLPFLQVRYAVEGRTSALFSFRAVRQGFGRAPWAFAFALAVLLLASVPLYLLKIEMIPREAAWLPSLVFVIFLGPAHLLVGWAYARSRRRDQPRHWFFRILGRLAIVVVALFYVLVVFISQYTSWGGLWSVYEQHAFLLPVPFLTM</sequence>
<protein>
    <recommendedName>
        <fullName evidence="4">DUF4013 domain-containing protein</fullName>
    </recommendedName>
</protein>
<dbReference type="EMBL" id="CP019082">
    <property type="protein sequence ID" value="APW62457.1"/>
    <property type="molecule type" value="Genomic_DNA"/>
</dbReference>
<evidence type="ECO:0000313" key="2">
    <source>
        <dbReference type="EMBL" id="APW62457.1"/>
    </source>
</evidence>
<reference evidence="3" key="1">
    <citation type="submission" date="2016-12" db="EMBL/GenBank/DDBJ databases">
        <title>Comparative genomics of four Isosphaeraceae planctomycetes: a common pool of plasmids and glycoside hydrolase genes.</title>
        <authorList>
            <person name="Ivanova A."/>
        </authorList>
    </citation>
    <scope>NUCLEOTIDE SEQUENCE [LARGE SCALE GENOMIC DNA]</scope>
    <source>
        <strain evidence="3">PX4</strain>
    </source>
</reference>
<dbReference type="OrthoDB" id="267627at2"/>
<feature type="transmembrane region" description="Helical" evidence="1">
    <location>
        <begin position="346"/>
        <end position="369"/>
    </location>
</feature>
<accession>A0A1U7CU38</accession>
<dbReference type="RefSeq" id="WP_076348575.1">
    <property type="nucleotide sequence ID" value="NZ_CP019082.1"/>
</dbReference>
<name>A0A1U7CU38_9BACT</name>
<evidence type="ECO:0000256" key="1">
    <source>
        <dbReference type="SAM" id="Phobius"/>
    </source>
</evidence>
<feature type="transmembrane region" description="Helical" evidence="1">
    <location>
        <begin position="281"/>
        <end position="301"/>
    </location>
</feature>
<dbReference type="KEGG" id="pbor:BSF38_04003"/>
<evidence type="ECO:0008006" key="4">
    <source>
        <dbReference type="Google" id="ProtNLM"/>
    </source>
</evidence>
<keyword evidence="1" id="KW-0812">Transmembrane</keyword>